<name>A0A8D9I3S6_BRACM</name>
<accession>A0A8D9I3S6</accession>
<evidence type="ECO:0000313" key="3">
    <source>
        <dbReference type="Proteomes" id="UP000694005"/>
    </source>
</evidence>
<dbReference type="Proteomes" id="UP000694005">
    <property type="component" value="Chromosome A10"/>
</dbReference>
<feature type="compositionally biased region" description="Pro residues" evidence="1">
    <location>
        <begin position="76"/>
        <end position="87"/>
    </location>
</feature>
<evidence type="ECO:0000256" key="1">
    <source>
        <dbReference type="SAM" id="MobiDB-lite"/>
    </source>
</evidence>
<feature type="non-terminal residue" evidence="2">
    <location>
        <position position="1"/>
    </location>
</feature>
<feature type="compositionally biased region" description="Low complexity" evidence="1">
    <location>
        <begin position="31"/>
        <end position="44"/>
    </location>
</feature>
<proteinExistence type="predicted"/>
<gene>
    <name evidence="2" type="ORF">BRAPAZ1V2_A10P00870.2</name>
</gene>
<dbReference type="Gramene" id="A10p00870.2_BraZ1">
    <property type="protein sequence ID" value="A10p00870.2_BraZ1.CDS.1"/>
    <property type="gene ID" value="A10g00870.2_BraZ1"/>
</dbReference>
<protein>
    <submittedName>
        <fullName evidence="2">Uncharacterized protein</fullName>
    </submittedName>
</protein>
<dbReference type="AlphaFoldDB" id="A0A8D9I3S6"/>
<organism evidence="2 3">
    <name type="scientific">Brassica campestris</name>
    <name type="common">Field mustard</name>
    <dbReference type="NCBI Taxonomy" id="3711"/>
    <lineage>
        <taxon>Eukaryota</taxon>
        <taxon>Viridiplantae</taxon>
        <taxon>Streptophyta</taxon>
        <taxon>Embryophyta</taxon>
        <taxon>Tracheophyta</taxon>
        <taxon>Spermatophyta</taxon>
        <taxon>Magnoliopsida</taxon>
        <taxon>eudicotyledons</taxon>
        <taxon>Gunneridae</taxon>
        <taxon>Pentapetalae</taxon>
        <taxon>rosids</taxon>
        <taxon>malvids</taxon>
        <taxon>Brassicales</taxon>
        <taxon>Brassicaceae</taxon>
        <taxon>Brassiceae</taxon>
        <taxon>Brassica</taxon>
    </lineage>
</organism>
<reference evidence="2 3" key="1">
    <citation type="submission" date="2021-07" db="EMBL/GenBank/DDBJ databases">
        <authorList>
            <consortium name="Genoscope - CEA"/>
            <person name="William W."/>
        </authorList>
    </citation>
    <scope>NUCLEOTIDE SEQUENCE [LARGE SCALE GENOMIC DNA]</scope>
</reference>
<feature type="region of interest" description="Disordered" evidence="1">
    <location>
        <begin position="31"/>
        <end position="87"/>
    </location>
</feature>
<feature type="non-terminal residue" evidence="2">
    <location>
        <position position="151"/>
    </location>
</feature>
<sequence>SPRQPHNKLLHQNEGLSPLQLLFVLITSLSTAPSTSPSPSRSFPTSPPMESSAAVTFGSLLPPEPPDPDFDRVFPMDPPVPPVPPDPPPVLLGSAFLCQISPSCSSPVQQKESEAFMPWDLCSDVDVISTQPLLLLLPLAEVSLIRTLTTT</sequence>
<dbReference type="EMBL" id="LS974626">
    <property type="protein sequence ID" value="CAG7908841.1"/>
    <property type="molecule type" value="Genomic_DNA"/>
</dbReference>
<evidence type="ECO:0000313" key="2">
    <source>
        <dbReference type="EMBL" id="CAG7908841.1"/>
    </source>
</evidence>